<dbReference type="GO" id="GO:0030313">
    <property type="term" value="C:cell envelope"/>
    <property type="evidence" value="ECO:0007669"/>
    <property type="project" value="UniProtKB-SubCell"/>
</dbReference>
<dbReference type="PROSITE" id="PS00194">
    <property type="entry name" value="THIOREDOXIN_1"/>
    <property type="match status" value="1"/>
</dbReference>
<dbReference type="PROSITE" id="PS51352">
    <property type="entry name" value="THIOREDOXIN_2"/>
    <property type="match status" value="1"/>
</dbReference>
<dbReference type="AlphaFoldDB" id="A0A3S9VSE7"/>
<evidence type="ECO:0000259" key="6">
    <source>
        <dbReference type="PROSITE" id="PS51352"/>
    </source>
</evidence>
<keyword evidence="4" id="KW-0676">Redox-active center</keyword>
<dbReference type="GO" id="GO:0016491">
    <property type="term" value="F:oxidoreductase activity"/>
    <property type="evidence" value="ECO:0007669"/>
    <property type="project" value="InterPro"/>
</dbReference>
<feature type="signal peptide" evidence="5">
    <location>
        <begin position="1"/>
        <end position="28"/>
    </location>
</feature>
<organism evidence="7 8">
    <name type="scientific">Butyricimonas faecalis</name>
    <dbReference type="NCBI Taxonomy" id="2093856"/>
    <lineage>
        <taxon>Bacteria</taxon>
        <taxon>Pseudomonadati</taxon>
        <taxon>Bacteroidota</taxon>
        <taxon>Bacteroidia</taxon>
        <taxon>Bacteroidales</taxon>
        <taxon>Odoribacteraceae</taxon>
        <taxon>Butyricimonas</taxon>
    </lineage>
</organism>
<evidence type="ECO:0000256" key="3">
    <source>
        <dbReference type="ARBA" id="ARBA00023157"/>
    </source>
</evidence>
<dbReference type="InterPro" id="IPR025380">
    <property type="entry name" value="DUF4369"/>
</dbReference>
<dbReference type="GO" id="GO:0017004">
    <property type="term" value="P:cytochrome complex assembly"/>
    <property type="evidence" value="ECO:0007669"/>
    <property type="project" value="UniProtKB-KW"/>
</dbReference>
<evidence type="ECO:0000256" key="5">
    <source>
        <dbReference type="SAM" id="SignalP"/>
    </source>
</evidence>
<evidence type="ECO:0000256" key="4">
    <source>
        <dbReference type="ARBA" id="ARBA00023284"/>
    </source>
</evidence>
<dbReference type="InterPro" id="IPR036249">
    <property type="entry name" value="Thioredoxin-like_sf"/>
</dbReference>
<name>A0A3S9VSE7_9BACT</name>
<accession>A0A3S9VSE7</accession>
<dbReference type="PANTHER" id="PTHR42852:SF6">
    <property type="entry name" value="THIOL:DISULFIDE INTERCHANGE PROTEIN DSBE"/>
    <property type="match status" value="1"/>
</dbReference>
<dbReference type="Pfam" id="PF00578">
    <property type="entry name" value="AhpC-TSA"/>
    <property type="match status" value="1"/>
</dbReference>
<evidence type="ECO:0000313" key="7">
    <source>
        <dbReference type="EMBL" id="AZS29486.1"/>
    </source>
</evidence>
<sequence length="386" mass="44441">MNNNKYMKMKKILGLLVCLACFSCNVSVDNRKTTIKGTLDEKKDVTLCVVYVNDKGYVEDTVNVKNGKFEWSRPLDYPTEVKFMLGASQTASMWTEPGVMKLALKVGNFADYTLEGSKLNEMARAFEKEVQEEYQKMKEVGEKIQNENFSDEEKKQAREDYKVINQQIITKNLEFVKNHTNSYYAASLLFNMQFRRGLSSEEARRYLNLLTGKALDSPYVRRLRQNLDGEINGSVGRNASLFSTKDINGELFDLVQLIGKKYVILDFWASWCGPCRKLNPHLKEIYEKYKKEELIVVCVADDDSSREMWRKAVHDDGLEQFVHVLRGLRGMEYFFDVEADISLKYGVHSLPTKFLIDKNGVIVGRYGEGGKPHEVMDSELKKIFGY</sequence>
<dbReference type="GO" id="GO:0016209">
    <property type="term" value="F:antioxidant activity"/>
    <property type="evidence" value="ECO:0007669"/>
    <property type="project" value="InterPro"/>
</dbReference>
<keyword evidence="8" id="KW-1185">Reference proteome</keyword>
<dbReference type="InterPro" id="IPR000866">
    <property type="entry name" value="AhpC/TSA"/>
</dbReference>
<dbReference type="CDD" id="cd02966">
    <property type="entry name" value="TlpA_like_family"/>
    <property type="match status" value="1"/>
</dbReference>
<feature type="domain" description="Thioredoxin" evidence="6">
    <location>
        <begin position="233"/>
        <end position="385"/>
    </location>
</feature>
<dbReference type="PANTHER" id="PTHR42852">
    <property type="entry name" value="THIOL:DISULFIDE INTERCHANGE PROTEIN DSBE"/>
    <property type="match status" value="1"/>
</dbReference>
<dbReference type="InterPro" id="IPR017937">
    <property type="entry name" value="Thioredoxin_CS"/>
</dbReference>
<dbReference type="EMBL" id="CP032819">
    <property type="protein sequence ID" value="AZS29486.1"/>
    <property type="molecule type" value="Genomic_DNA"/>
</dbReference>
<dbReference type="InterPro" id="IPR013766">
    <property type="entry name" value="Thioredoxin_domain"/>
</dbReference>
<keyword evidence="2" id="KW-0201">Cytochrome c-type biogenesis</keyword>
<comment type="subcellular location">
    <subcellularLocation>
        <location evidence="1">Cell envelope</location>
    </subcellularLocation>
</comment>
<evidence type="ECO:0000256" key="1">
    <source>
        <dbReference type="ARBA" id="ARBA00004196"/>
    </source>
</evidence>
<evidence type="ECO:0000256" key="2">
    <source>
        <dbReference type="ARBA" id="ARBA00022748"/>
    </source>
</evidence>
<dbReference type="KEGG" id="buy:D8S85_07865"/>
<dbReference type="Gene3D" id="3.40.30.10">
    <property type="entry name" value="Glutaredoxin"/>
    <property type="match status" value="1"/>
</dbReference>
<feature type="chain" id="PRO_5019373907" evidence="5">
    <location>
        <begin position="29"/>
        <end position="386"/>
    </location>
</feature>
<proteinExistence type="predicted"/>
<dbReference type="SUPFAM" id="SSF52833">
    <property type="entry name" value="Thioredoxin-like"/>
    <property type="match status" value="1"/>
</dbReference>
<dbReference type="Proteomes" id="UP000270673">
    <property type="component" value="Chromosome"/>
</dbReference>
<gene>
    <name evidence="7" type="ORF">D8S85_07865</name>
</gene>
<dbReference type="Pfam" id="PF14289">
    <property type="entry name" value="DUF4369"/>
    <property type="match status" value="1"/>
</dbReference>
<evidence type="ECO:0000313" key="8">
    <source>
        <dbReference type="Proteomes" id="UP000270673"/>
    </source>
</evidence>
<dbReference type="InterPro" id="IPR050553">
    <property type="entry name" value="Thioredoxin_ResA/DsbE_sf"/>
</dbReference>
<reference evidence="7 8" key="1">
    <citation type="submission" date="2018-10" db="EMBL/GenBank/DDBJ databases">
        <title>Butyricimonas faecalis sp. nov., isolated from human faeces and emended description of the genus Butyricimonas.</title>
        <authorList>
            <person name="Le Roy T."/>
            <person name="Van der Smissen P."/>
            <person name="Paquot A."/>
            <person name="Delzenne N."/>
            <person name="Muccioli G."/>
            <person name="Collet J.-F."/>
            <person name="Cani P.D."/>
        </authorList>
    </citation>
    <scope>NUCLEOTIDE SEQUENCE [LARGE SCALE GENOMIC DNA]</scope>
    <source>
        <strain evidence="7 8">H184</strain>
    </source>
</reference>
<dbReference type="OrthoDB" id="9794348at2"/>
<protein>
    <submittedName>
        <fullName evidence="7">AhpC/TSA family protein</fullName>
    </submittedName>
</protein>
<keyword evidence="3" id="KW-1015">Disulfide bond</keyword>
<keyword evidence="5" id="KW-0732">Signal</keyword>